<evidence type="ECO:0000313" key="1">
    <source>
        <dbReference type="EMBL" id="RFT15225.1"/>
    </source>
</evidence>
<dbReference type="AlphaFoldDB" id="A0A3E2BKF6"/>
<dbReference type="EMBL" id="QUAH01000011">
    <property type="protein sequence ID" value="RFT15225.1"/>
    <property type="molecule type" value="Genomic_DNA"/>
</dbReference>
<reference evidence="1 2" key="1">
    <citation type="submission" date="2018-08" db="EMBL/GenBank/DDBJ databases">
        <title>Genome analysis of the thermophilic bacterium of the candidate phylum Aminicenantes from deep subsurface aquifer revealed its physiology and ecological role.</title>
        <authorList>
            <person name="Kadnikov V.V."/>
            <person name="Mardanov A.V."/>
            <person name="Beletsky A.V."/>
            <person name="Karnachuk O.V."/>
            <person name="Ravin N.V."/>
        </authorList>
    </citation>
    <scope>NUCLEOTIDE SEQUENCE [LARGE SCALE GENOMIC DNA]</scope>
    <source>
        <strain evidence="1">BY38</strain>
    </source>
</reference>
<comment type="caution">
    <text evidence="1">The sequence shown here is derived from an EMBL/GenBank/DDBJ whole genome shotgun (WGS) entry which is preliminary data.</text>
</comment>
<protein>
    <submittedName>
        <fullName evidence="1">Uncharacterized protein</fullName>
    </submittedName>
</protein>
<accession>A0A3E2BKF6</accession>
<gene>
    <name evidence="1" type="ORF">OP8BY_0520</name>
</gene>
<dbReference type="Proteomes" id="UP000257323">
    <property type="component" value="Unassembled WGS sequence"/>
</dbReference>
<evidence type="ECO:0000313" key="2">
    <source>
        <dbReference type="Proteomes" id="UP000257323"/>
    </source>
</evidence>
<organism evidence="1 2">
    <name type="scientific">Candidatus Saccharicenans subterraneus</name>
    <dbReference type="NCBI Taxonomy" id="2508984"/>
    <lineage>
        <taxon>Bacteria</taxon>
        <taxon>Candidatus Aminicenantota</taxon>
        <taxon>Candidatus Aminicenantia</taxon>
        <taxon>Candidatus Aminicenantales</taxon>
        <taxon>Candidatus Saccharicenantaceae</taxon>
        <taxon>Candidatus Saccharicenans</taxon>
    </lineage>
</organism>
<proteinExistence type="predicted"/>
<sequence>MKALGLPFDPLRRSLQVENLVMDSGRRKYYRFRPGKFYGGIVTADAVGCTLKIVAAPEGWSCLCQYKKEGFGGDWLGS</sequence>
<name>A0A3E2BKF6_9BACT</name>